<reference evidence="5" key="1">
    <citation type="journal article" date="2019" name="Int. J. Syst. Evol. Microbiol.">
        <title>The Global Catalogue of Microorganisms (GCM) 10K type strain sequencing project: providing services to taxonomists for standard genome sequencing and annotation.</title>
        <authorList>
            <consortium name="The Broad Institute Genomics Platform"/>
            <consortium name="The Broad Institute Genome Sequencing Center for Infectious Disease"/>
            <person name="Wu L."/>
            <person name="Ma J."/>
        </authorList>
    </citation>
    <scope>NUCLEOTIDE SEQUENCE [LARGE SCALE GENOMIC DNA]</scope>
    <source>
        <strain evidence="5">JCM 4253</strain>
    </source>
</reference>
<organism evidence="4 5">
    <name type="scientific">Streptomyces capoamus</name>
    <dbReference type="NCBI Taxonomy" id="68183"/>
    <lineage>
        <taxon>Bacteria</taxon>
        <taxon>Bacillati</taxon>
        <taxon>Actinomycetota</taxon>
        <taxon>Actinomycetes</taxon>
        <taxon>Kitasatosporales</taxon>
        <taxon>Streptomycetaceae</taxon>
        <taxon>Streptomyces</taxon>
    </lineage>
</organism>
<keyword evidence="1" id="KW-0175">Coiled coil</keyword>
<comment type="caution">
    <text evidence="4">The sequence shown here is derived from an EMBL/GenBank/DDBJ whole genome shotgun (WGS) entry which is preliminary data.</text>
</comment>
<sequence length="275" mass="29731">MGTLAWLDGRPLTQQWTFWLAVFLMTLSLAVGFFSAAELARAERRNEQREVASSQERLARAEGHLVNALNIQARSSLIDDAFLDELRNVPSQGDHQHQSPVPTGDVDTIEVPQQVSGDASLLTLSALWETTHARLKLYHDVALGQANRSFRSAQRVMWIGFIALAGFVAVALMASTTAGSIVAGGLGAVAAGLAGFIGRTFVRSQETAAEHLRSYFGQPLELSRYLAAERLVADARLSPEQRTEILTILVTAMVSNPQPSADDQGQSAPTGPQPR</sequence>
<evidence type="ECO:0000256" key="3">
    <source>
        <dbReference type="SAM" id="Phobius"/>
    </source>
</evidence>
<dbReference type="EMBL" id="BNBF01000011">
    <property type="protein sequence ID" value="GHG55214.1"/>
    <property type="molecule type" value="Genomic_DNA"/>
</dbReference>
<feature type="region of interest" description="Disordered" evidence="2">
    <location>
        <begin position="256"/>
        <end position="275"/>
    </location>
</feature>
<dbReference type="AlphaFoldDB" id="A0A919EWB4"/>
<feature type="transmembrane region" description="Helical" evidence="3">
    <location>
        <begin position="181"/>
        <end position="202"/>
    </location>
</feature>
<evidence type="ECO:0000313" key="5">
    <source>
        <dbReference type="Proteomes" id="UP000619355"/>
    </source>
</evidence>
<keyword evidence="5" id="KW-1185">Reference proteome</keyword>
<feature type="transmembrane region" description="Helical" evidence="3">
    <location>
        <begin position="16"/>
        <end position="40"/>
    </location>
</feature>
<gene>
    <name evidence="4" type="ORF">GCM10018980_40520</name>
</gene>
<feature type="transmembrane region" description="Helical" evidence="3">
    <location>
        <begin position="156"/>
        <end position="175"/>
    </location>
</feature>
<dbReference type="Proteomes" id="UP000619355">
    <property type="component" value="Unassembled WGS sequence"/>
</dbReference>
<evidence type="ECO:0000313" key="4">
    <source>
        <dbReference type="EMBL" id="GHG55214.1"/>
    </source>
</evidence>
<protein>
    <submittedName>
        <fullName evidence="4">Uncharacterized protein</fullName>
    </submittedName>
</protein>
<evidence type="ECO:0000256" key="1">
    <source>
        <dbReference type="SAM" id="Coils"/>
    </source>
</evidence>
<feature type="coiled-coil region" evidence="1">
    <location>
        <begin position="37"/>
        <end position="64"/>
    </location>
</feature>
<keyword evidence="3" id="KW-1133">Transmembrane helix</keyword>
<evidence type="ECO:0000256" key="2">
    <source>
        <dbReference type="SAM" id="MobiDB-lite"/>
    </source>
</evidence>
<name>A0A919EWB4_9ACTN</name>
<accession>A0A919EWB4</accession>
<keyword evidence="3" id="KW-0812">Transmembrane</keyword>
<proteinExistence type="predicted"/>
<keyword evidence="3" id="KW-0472">Membrane</keyword>